<protein>
    <submittedName>
        <fullName evidence="8">DUF4433 domain-containing protein</fullName>
    </submittedName>
</protein>
<keyword evidence="1 6" id="KW-1277">Toxin-antitoxin system</keyword>
<feature type="active site" evidence="6">
    <location>
        <position position="171"/>
    </location>
</feature>
<comment type="catalytic activity">
    <reaction evidence="6">
        <text>a thymidine in DNA + NAD(+) = an N-(ADP-alpha-D-ribosyl)-thymidine in DNA + nicotinamide + H(+)</text>
        <dbReference type="Rhea" id="RHEA:71651"/>
        <dbReference type="Rhea" id="RHEA-COMP:13556"/>
        <dbReference type="Rhea" id="RHEA-COMP:18051"/>
        <dbReference type="ChEBI" id="CHEBI:15378"/>
        <dbReference type="ChEBI" id="CHEBI:17154"/>
        <dbReference type="ChEBI" id="CHEBI:57540"/>
        <dbReference type="ChEBI" id="CHEBI:137386"/>
        <dbReference type="ChEBI" id="CHEBI:191199"/>
    </reaction>
</comment>
<evidence type="ECO:0000313" key="8">
    <source>
        <dbReference type="EMBL" id="MBM7079425.1"/>
    </source>
</evidence>
<organism evidence="8 9">
    <name type="scientific">Micromonospora humida</name>
    <dbReference type="NCBI Taxonomy" id="2809018"/>
    <lineage>
        <taxon>Bacteria</taxon>
        <taxon>Bacillati</taxon>
        <taxon>Actinomycetota</taxon>
        <taxon>Actinomycetes</taxon>
        <taxon>Micromonosporales</taxon>
        <taxon>Micromonosporaceae</taxon>
        <taxon>Micromonospora</taxon>
    </lineage>
</organism>
<evidence type="ECO:0000256" key="5">
    <source>
        <dbReference type="ARBA" id="ARBA00023125"/>
    </source>
</evidence>
<comment type="similarity">
    <text evidence="6">Belongs to the DarT ADP-ribosyltransferase family.</text>
</comment>
<dbReference type="Proteomes" id="UP001518872">
    <property type="component" value="Unassembled WGS sequence"/>
</dbReference>
<keyword evidence="5 6" id="KW-0238">DNA-binding</keyword>
<proteinExistence type="inferred from homology"/>
<evidence type="ECO:0000256" key="4">
    <source>
        <dbReference type="ARBA" id="ARBA00022695"/>
    </source>
</evidence>
<comment type="caution">
    <text evidence="6">Lacks conserved residue(s) required for the propagation of feature annotation.</text>
</comment>
<accession>A0ABS2IYM3</accession>
<evidence type="ECO:0000259" key="7">
    <source>
        <dbReference type="PROSITE" id="PS52018"/>
    </source>
</evidence>
<feature type="domain" description="DarT" evidence="7">
    <location>
        <begin position="10"/>
        <end position="219"/>
    </location>
</feature>
<sequence length="228" mass="25811">MDIRRPPEQALIMHFTHIDNLPAILAARKLVADSVVGSLLVTDVGSVPIKTSRRTKPVPCPPGGFVADYVPFYFAPCSPMMFRIAKDHETGKSGFYPGGDDPLVYLVSSVDRVNQAALPWVASDGNCAASPTTFSRKLEDLAHLVDWPLMLEKDWKNTDEDPDRRRRRMAELLVHREFPLELVAGYAVRTTARETQLRRLLRSAGIINPYVAVRPDWYYGYTRREVRE</sequence>
<gene>
    <name evidence="8" type="ORF">JQX11_24215</name>
</gene>
<feature type="active site" description="Proton acceptor" evidence="6">
    <location>
        <position position="53"/>
    </location>
</feature>
<reference evidence="8 9" key="1">
    <citation type="submission" date="2021-02" db="EMBL/GenBank/DDBJ databases">
        <authorList>
            <person name="Ra J.-S."/>
        </authorList>
    </citation>
    <scope>NUCLEOTIDE SEQUENCE [LARGE SCALE GENOMIC DNA]</scope>
    <source>
        <strain evidence="8 9">MMS20-R1-14</strain>
    </source>
</reference>
<evidence type="ECO:0000256" key="1">
    <source>
        <dbReference type="ARBA" id="ARBA00022649"/>
    </source>
</evidence>
<feature type="binding site" evidence="6">
    <location>
        <position position="53"/>
    </location>
    <ligand>
        <name>NAD(+)</name>
        <dbReference type="ChEBI" id="CHEBI:57540"/>
    </ligand>
</feature>
<keyword evidence="2 6" id="KW-0328">Glycosyltransferase</keyword>
<dbReference type="PROSITE" id="PS52018">
    <property type="entry name" value="DART"/>
    <property type="match status" value="1"/>
</dbReference>
<dbReference type="RefSeq" id="WP_204927258.1">
    <property type="nucleotide sequence ID" value="NZ_JAFEUC010000013.1"/>
</dbReference>
<dbReference type="Pfam" id="PF14487">
    <property type="entry name" value="DarT"/>
    <property type="match status" value="1"/>
</dbReference>
<keyword evidence="9" id="KW-1185">Reference proteome</keyword>
<dbReference type="InterPro" id="IPR029494">
    <property type="entry name" value="DarT"/>
</dbReference>
<evidence type="ECO:0000256" key="3">
    <source>
        <dbReference type="ARBA" id="ARBA00022679"/>
    </source>
</evidence>
<feature type="binding site" evidence="6">
    <location>
        <begin position="14"/>
        <end position="16"/>
    </location>
    <ligand>
        <name>NAD(+)</name>
        <dbReference type="ChEBI" id="CHEBI:57540"/>
    </ligand>
</feature>
<evidence type="ECO:0000256" key="2">
    <source>
        <dbReference type="ARBA" id="ARBA00022676"/>
    </source>
</evidence>
<dbReference type="EMBL" id="JAFEUC010000013">
    <property type="protein sequence ID" value="MBM7079425.1"/>
    <property type="molecule type" value="Genomic_DNA"/>
</dbReference>
<keyword evidence="3 6" id="KW-0808">Transferase</keyword>
<evidence type="ECO:0000313" key="9">
    <source>
        <dbReference type="Proteomes" id="UP001518872"/>
    </source>
</evidence>
<comment type="caution">
    <text evidence="8">The sequence shown here is derived from an EMBL/GenBank/DDBJ whole genome shotgun (WGS) entry which is preliminary data.</text>
</comment>
<keyword evidence="4 6" id="KW-0548">Nucleotidyltransferase</keyword>
<evidence type="ECO:0000256" key="6">
    <source>
        <dbReference type="PROSITE-ProRule" id="PRU01362"/>
    </source>
</evidence>
<name>A0ABS2IYM3_9ACTN</name>